<dbReference type="Proteomes" id="UP000264002">
    <property type="component" value="Unassembled WGS sequence"/>
</dbReference>
<feature type="domain" description="Transposase IS4-like" evidence="2">
    <location>
        <begin position="153"/>
        <end position="284"/>
    </location>
</feature>
<feature type="region of interest" description="Disordered" evidence="1">
    <location>
        <begin position="88"/>
        <end position="117"/>
    </location>
</feature>
<dbReference type="GO" id="GO:0006313">
    <property type="term" value="P:DNA transposition"/>
    <property type="evidence" value="ECO:0007669"/>
    <property type="project" value="InterPro"/>
</dbReference>
<gene>
    <name evidence="3" type="ORF">DYP60_13915</name>
</gene>
<feature type="compositionally biased region" description="Basic and acidic residues" evidence="1">
    <location>
        <begin position="88"/>
        <end position="100"/>
    </location>
</feature>
<feature type="non-terminal residue" evidence="3">
    <location>
        <position position="1"/>
    </location>
</feature>
<dbReference type="RefSeq" id="WP_133299363.1">
    <property type="nucleotide sequence ID" value="NZ_QUWK01000044.1"/>
</dbReference>
<dbReference type="Pfam" id="PF01609">
    <property type="entry name" value="DDE_Tnp_1"/>
    <property type="match status" value="1"/>
</dbReference>
<comment type="caution">
    <text evidence="3">The sequence shown here is derived from an EMBL/GenBank/DDBJ whole genome shotgun (WGS) entry which is preliminary data.</text>
</comment>
<organism evidence="3 4">
    <name type="scientific">Sphaerochaeta halotolerans</name>
    <dbReference type="NCBI Taxonomy" id="2293840"/>
    <lineage>
        <taxon>Bacteria</taxon>
        <taxon>Pseudomonadati</taxon>
        <taxon>Spirochaetota</taxon>
        <taxon>Spirochaetia</taxon>
        <taxon>Spirochaetales</taxon>
        <taxon>Sphaerochaetaceae</taxon>
        <taxon>Sphaerochaeta</taxon>
    </lineage>
</organism>
<dbReference type="EMBL" id="QUWK01000044">
    <property type="protein sequence ID" value="RFU93612.1"/>
    <property type="molecule type" value="Genomic_DNA"/>
</dbReference>
<accession>A0A372MCV4</accession>
<proteinExistence type="predicted"/>
<evidence type="ECO:0000313" key="3">
    <source>
        <dbReference type="EMBL" id="RFU93612.1"/>
    </source>
</evidence>
<evidence type="ECO:0000313" key="4">
    <source>
        <dbReference type="Proteomes" id="UP000264002"/>
    </source>
</evidence>
<dbReference type="InterPro" id="IPR002559">
    <property type="entry name" value="Transposase_11"/>
</dbReference>
<reference evidence="3 4" key="2">
    <citation type="submission" date="2018-09" db="EMBL/GenBank/DDBJ databases">
        <title>Genome of Sphaerochaeta halotolerans strain 4-11.</title>
        <authorList>
            <person name="Nazina T.N."/>
            <person name="Sokolova D.S."/>
        </authorList>
    </citation>
    <scope>NUCLEOTIDE SEQUENCE [LARGE SCALE GENOMIC DNA]</scope>
    <source>
        <strain evidence="3 4">4-11</strain>
    </source>
</reference>
<evidence type="ECO:0000256" key="1">
    <source>
        <dbReference type="SAM" id="MobiDB-lite"/>
    </source>
</evidence>
<sequence length="315" mass="35610">IMLLKLHYQVRTVKGTLALLCENGNLKDMLGITRVPSEATVSRLSREVERIVDPSVLHDRVIQAYTSSMDRLAIGHLSIDSTTIGAREKPIKTRAQEAKANKKRGRKAKGSLEEQQYRERQARLEQERIACLQESFGESMAKLEMRCSITAKQNSKGKKQWFIGYKAHLATDDYGVPVSFAVTGASVHDSKVAVPLMKKARETTDFLYVLLDKGYISPVINDYVDMIGRKAIIDRRAYKGVVADPLDPASQRRYAARTTVERTNSELKDGFLPDTIYKRGSHARYEIGLAILLTTMRKVRNVLILYEQRKAHRVS</sequence>
<evidence type="ECO:0000259" key="2">
    <source>
        <dbReference type="Pfam" id="PF01609"/>
    </source>
</evidence>
<dbReference type="AlphaFoldDB" id="A0A372MCV4"/>
<dbReference type="GO" id="GO:0003677">
    <property type="term" value="F:DNA binding"/>
    <property type="evidence" value="ECO:0007669"/>
    <property type="project" value="InterPro"/>
</dbReference>
<reference evidence="4" key="1">
    <citation type="submission" date="2018-08" db="EMBL/GenBank/DDBJ databases">
        <authorList>
            <person name="Grouzdev D.S."/>
            <person name="Krutkina M.S."/>
        </authorList>
    </citation>
    <scope>NUCLEOTIDE SEQUENCE [LARGE SCALE GENOMIC DNA]</scope>
    <source>
        <strain evidence="4">4-11</strain>
    </source>
</reference>
<name>A0A372MCV4_9SPIR</name>
<dbReference type="GO" id="GO:0004803">
    <property type="term" value="F:transposase activity"/>
    <property type="evidence" value="ECO:0007669"/>
    <property type="project" value="InterPro"/>
</dbReference>
<keyword evidence="4" id="KW-1185">Reference proteome</keyword>
<protein>
    <submittedName>
        <fullName evidence="3">IS4/IS5 family transposase</fullName>
    </submittedName>
</protein>